<dbReference type="PANTHER" id="PTHR33217:SF8">
    <property type="entry name" value="MUTATOR FAMILY TRANSPOSASE"/>
    <property type="match status" value="1"/>
</dbReference>
<accession>A0A8I1HXU4</accession>
<comment type="function">
    <text evidence="1 6">Required for the transposition of the insertion element.</text>
</comment>
<evidence type="ECO:0000313" key="9">
    <source>
        <dbReference type="Proteomes" id="UP000603369"/>
    </source>
</evidence>
<dbReference type="Proteomes" id="UP000603369">
    <property type="component" value="Unassembled WGS sequence"/>
</dbReference>
<dbReference type="GO" id="GO:0003677">
    <property type="term" value="F:DNA binding"/>
    <property type="evidence" value="ECO:0007669"/>
    <property type="project" value="UniProtKB-UniRule"/>
</dbReference>
<evidence type="ECO:0000256" key="6">
    <source>
        <dbReference type="RuleBase" id="RU365089"/>
    </source>
</evidence>
<evidence type="ECO:0000256" key="4">
    <source>
        <dbReference type="ARBA" id="ARBA00023125"/>
    </source>
</evidence>
<sequence length="182" mass="19823">MTTVARRDPADKAKIDAIEKKLLANPEIAKLIDDLGTSTTDANDLVRGMLQASITRGLNAEMDAHLGYESGDRSAKAAAGTDNHRNGSYPKTVDSNYGPVTVDVPRDRAGTFLPTMVPKGSRRLTDVDDMIVSLYAGGMTIRDIQHHMATAMRVDISHETISAVTDAVLDEVMVWQNRQLDE</sequence>
<evidence type="ECO:0000256" key="5">
    <source>
        <dbReference type="ARBA" id="ARBA00023172"/>
    </source>
</evidence>
<keyword evidence="9" id="KW-1185">Reference proteome</keyword>
<dbReference type="GO" id="GO:0006313">
    <property type="term" value="P:DNA transposition"/>
    <property type="evidence" value="ECO:0007669"/>
    <property type="project" value="UniProtKB-UniRule"/>
</dbReference>
<keyword evidence="3 6" id="KW-0815">Transposition</keyword>
<keyword evidence="4 6" id="KW-0238">DNA-binding</keyword>
<dbReference type="EMBL" id="JAEHFL010000039">
    <property type="protein sequence ID" value="MBK3429165.1"/>
    <property type="molecule type" value="Genomic_DNA"/>
</dbReference>
<comment type="caution">
    <text evidence="8">The sequence shown here is derived from an EMBL/GenBank/DDBJ whole genome shotgun (WGS) entry which is preliminary data.</text>
</comment>
<organism evidence="8 9">
    <name type="scientific">Corynebacterium tuberculostearicum</name>
    <dbReference type="NCBI Taxonomy" id="38304"/>
    <lineage>
        <taxon>Bacteria</taxon>
        <taxon>Bacillati</taxon>
        <taxon>Actinomycetota</taxon>
        <taxon>Actinomycetes</taxon>
        <taxon>Mycobacteriales</taxon>
        <taxon>Corynebacteriaceae</taxon>
        <taxon>Corynebacterium</taxon>
    </lineage>
</organism>
<comment type="similarity">
    <text evidence="2 6">Belongs to the transposase mutator family.</text>
</comment>
<evidence type="ECO:0000256" key="7">
    <source>
        <dbReference type="SAM" id="MobiDB-lite"/>
    </source>
</evidence>
<gene>
    <name evidence="8" type="ORF">JDP02_11750</name>
</gene>
<dbReference type="GO" id="GO:0004803">
    <property type="term" value="F:transposase activity"/>
    <property type="evidence" value="ECO:0007669"/>
    <property type="project" value="UniProtKB-UniRule"/>
</dbReference>
<feature type="region of interest" description="Disordered" evidence="7">
    <location>
        <begin position="74"/>
        <end position="99"/>
    </location>
</feature>
<evidence type="ECO:0000313" key="8">
    <source>
        <dbReference type="EMBL" id="MBK3429165.1"/>
    </source>
</evidence>
<dbReference type="InterPro" id="IPR001207">
    <property type="entry name" value="Transposase_mutator"/>
</dbReference>
<evidence type="ECO:0000256" key="3">
    <source>
        <dbReference type="ARBA" id="ARBA00022578"/>
    </source>
</evidence>
<evidence type="ECO:0000256" key="2">
    <source>
        <dbReference type="ARBA" id="ARBA00010961"/>
    </source>
</evidence>
<evidence type="ECO:0000256" key="1">
    <source>
        <dbReference type="ARBA" id="ARBA00002190"/>
    </source>
</evidence>
<proteinExistence type="inferred from homology"/>
<dbReference type="RefSeq" id="WP_200436355.1">
    <property type="nucleotide sequence ID" value="NZ_JAEHFL010000039.1"/>
</dbReference>
<feature type="non-terminal residue" evidence="8">
    <location>
        <position position="182"/>
    </location>
</feature>
<reference evidence="8 9" key="1">
    <citation type="submission" date="2020-12" db="EMBL/GenBank/DDBJ databases">
        <title>Draft genome sequence of the commensal strain Corynebacterium tuberculostearicum MFP09/CIP 102622 isolated from human skin.</title>
        <authorList>
            <person name="Boukerb A.M."/>
            <person name="Janvier X."/>
            <person name="Feuilloley M.G.J."/>
            <person name="Groboillot A."/>
        </authorList>
    </citation>
    <scope>NUCLEOTIDE SEQUENCE [LARGE SCALE GENOMIC DNA]</scope>
    <source>
        <strain evidence="8 9">CIP 102622</strain>
    </source>
</reference>
<name>A0A8I1HXU4_9CORY</name>
<dbReference type="PANTHER" id="PTHR33217">
    <property type="entry name" value="TRANSPOSASE FOR INSERTION SEQUENCE ELEMENT IS1081"/>
    <property type="match status" value="1"/>
</dbReference>
<dbReference type="Pfam" id="PF00872">
    <property type="entry name" value="Transposase_mut"/>
    <property type="match status" value="1"/>
</dbReference>
<keyword evidence="6" id="KW-0814">Transposable element</keyword>
<protein>
    <recommendedName>
        <fullName evidence="6">Mutator family transposase</fullName>
    </recommendedName>
</protein>
<keyword evidence="5 6" id="KW-0233">DNA recombination</keyword>
<dbReference type="AlphaFoldDB" id="A0A8I1HXU4"/>